<dbReference type="Proteomes" id="UP000193240">
    <property type="component" value="Unassembled WGS sequence"/>
</dbReference>
<keyword evidence="3" id="KW-1185">Reference proteome</keyword>
<proteinExistence type="predicted"/>
<dbReference type="Pfam" id="PF06985">
    <property type="entry name" value="HET"/>
    <property type="match status" value="1"/>
</dbReference>
<evidence type="ECO:0000313" key="3">
    <source>
        <dbReference type="Proteomes" id="UP000193240"/>
    </source>
</evidence>
<dbReference type="AlphaFoldDB" id="A0A1Y2LYH0"/>
<accession>A0A1Y2LYH0</accession>
<feature type="domain" description="Heterokaryon incompatibility" evidence="1">
    <location>
        <begin position="282"/>
        <end position="429"/>
    </location>
</feature>
<dbReference type="OMA" id="QDSINDW"/>
<sequence length="736" mass="84330">MKEKRVVKVDTWPVALQSVRKLHLRITRRKARRDLCGSWSSLHDDSEVISDIESIASDDTNSLLYPEPVIQDLNLEARERPEVDCKFCQLPRGAAKTTLTSVKSGTHAGNQCCVTILDAITTWGEHWQCESGSRPLSVLHPEHVSIQLWYNYDGDYPTVRSIIHLEWEIAVDQKFDTCRKFLRLFQSKDAGSFTSNVGIVPVYEFPFQPLIAYDTSSLASARQIFDWLDQCRRNHPNCRKGHLKATEIHVNTSSEYYMPKRILEISGHQLVLREHLTSNRQYACLSHSWGPDGVPFQLKTSTLEAFKQGMSISVLPKTFRDAILICMRLGIRLIWIDALCIIQDSINDWKEATATMADIYENGFITIAATASTNSNTGCFSDPRNPSWPKKLKNSTLRVMEHIPVNDNQDYASIYGRCPLLRRAWVFQERLLSPRVIHFAACQLIWECNSMWKSQHGDFELDWTNVDCPRELKTWHIPFKRPEDNEIESWIKTLVAYSQLDITYLEDRLPALAAVVKRRMLSHPGDTYIAGLWRDSIIQDLLWLRVYTDTIYKPIPNIPTWSWACMPGAINVQLILGSKASVTNIAIKELGPPQLGNAFGAVMSLQSHYCVATLVSDTICIHYQETGIDEFPSDSRLRVSFLFTRDFALTTEYRPLPESERMFVIFLGFRSRCFNWCGLVLRQVSATEYERIGGFGTKKHLKGDNVRRKAKPTHDIEIRIQHSFVHSLPVGEFKII</sequence>
<dbReference type="PANTHER" id="PTHR33112:SF13">
    <property type="entry name" value="HETEROKARYON INCOMPATIBILITY DOMAIN-CONTAINING PROTEIN"/>
    <property type="match status" value="1"/>
</dbReference>
<dbReference type="EMBL" id="KZ107845">
    <property type="protein sequence ID" value="OSS48712.1"/>
    <property type="molecule type" value="Genomic_DNA"/>
</dbReference>
<evidence type="ECO:0000313" key="2">
    <source>
        <dbReference type="EMBL" id="OSS48712.1"/>
    </source>
</evidence>
<reference evidence="2 3" key="1">
    <citation type="journal article" date="2017" name="Genome Announc.">
        <title>Genome sequence of the saprophytic ascomycete Epicoccum nigrum ICMP 19927 strain isolated from New Zealand.</title>
        <authorList>
            <person name="Fokin M."/>
            <person name="Fleetwood D."/>
            <person name="Weir B.S."/>
            <person name="Villas-Boas S.G."/>
        </authorList>
    </citation>
    <scope>NUCLEOTIDE SEQUENCE [LARGE SCALE GENOMIC DNA]</scope>
    <source>
        <strain evidence="2 3">ICMP 19927</strain>
    </source>
</reference>
<dbReference type="InterPro" id="IPR010730">
    <property type="entry name" value="HET"/>
</dbReference>
<name>A0A1Y2LYH0_EPING</name>
<dbReference type="PANTHER" id="PTHR33112">
    <property type="entry name" value="DOMAIN PROTEIN, PUTATIVE-RELATED"/>
    <property type="match status" value="1"/>
</dbReference>
<protein>
    <recommendedName>
        <fullName evidence="1">Heterokaryon incompatibility domain-containing protein</fullName>
    </recommendedName>
</protein>
<dbReference type="STRING" id="105696.A0A1Y2LYH0"/>
<evidence type="ECO:0000259" key="1">
    <source>
        <dbReference type="Pfam" id="PF06985"/>
    </source>
</evidence>
<gene>
    <name evidence="2" type="ORF">B5807_06810</name>
</gene>
<dbReference type="InParanoid" id="A0A1Y2LYH0"/>
<organism evidence="2 3">
    <name type="scientific">Epicoccum nigrum</name>
    <name type="common">Soil fungus</name>
    <name type="synonym">Epicoccum purpurascens</name>
    <dbReference type="NCBI Taxonomy" id="105696"/>
    <lineage>
        <taxon>Eukaryota</taxon>
        <taxon>Fungi</taxon>
        <taxon>Dikarya</taxon>
        <taxon>Ascomycota</taxon>
        <taxon>Pezizomycotina</taxon>
        <taxon>Dothideomycetes</taxon>
        <taxon>Pleosporomycetidae</taxon>
        <taxon>Pleosporales</taxon>
        <taxon>Pleosporineae</taxon>
        <taxon>Didymellaceae</taxon>
        <taxon>Epicoccum</taxon>
    </lineage>
</organism>